<evidence type="ECO:0000259" key="6">
    <source>
        <dbReference type="PROSITE" id="PS51471"/>
    </source>
</evidence>
<evidence type="ECO:0000256" key="2">
    <source>
        <dbReference type="ARBA" id="ARBA00022723"/>
    </source>
</evidence>
<dbReference type="EMBL" id="JAMSKV010000001">
    <property type="protein sequence ID" value="MCQ8277214.1"/>
    <property type="molecule type" value="Genomic_DNA"/>
</dbReference>
<gene>
    <name evidence="7" type="primary">alkB</name>
    <name evidence="7" type="ORF">NFI95_01960</name>
</gene>
<organism evidence="7 8">
    <name type="scientific">Endosaccharibacter trunci</name>
    <dbReference type="NCBI Taxonomy" id="2812733"/>
    <lineage>
        <taxon>Bacteria</taxon>
        <taxon>Pseudomonadati</taxon>
        <taxon>Pseudomonadota</taxon>
        <taxon>Alphaproteobacteria</taxon>
        <taxon>Acetobacterales</taxon>
        <taxon>Acetobacteraceae</taxon>
        <taxon>Endosaccharibacter</taxon>
    </lineage>
</organism>
<evidence type="ECO:0000313" key="8">
    <source>
        <dbReference type="Proteomes" id="UP001524587"/>
    </source>
</evidence>
<evidence type="ECO:0000256" key="1">
    <source>
        <dbReference type="ARBA" id="ARBA00001954"/>
    </source>
</evidence>
<comment type="caution">
    <text evidence="7">The sequence shown here is derived from an EMBL/GenBank/DDBJ whole genome shotgun (WGS) entry which is preliminary data.</text>
</comment>
<dbReference type="Gene3D" id="2.60.120.590">
    <property type="entry name" value="Alpha-ketoglutarate-dependent dioxygenase AlkB-like"/>
    <property type="match status" value="1"/>
</dbReference>
<dbReference type="InterPro" id="IPR005123">
    <property type="entry name" value="Oxoglu/Fe-dep_dioxygenase_dom"/>
</dbReference>
<dbReference type="InterPro" id="IPR027450">
    <property type="entry name" value="AlkB-like"/>
</dbReference>
<feature type="domain" description="Fe2OG dioxygenase" evidence="6">
    <location>
        <begin position="114"/>
        <end position="214"/>
    </location>
</feature>
<dbReference type="GO" id="GO:0035516">
    <property type="term" value="F:broad specificity oxidative DNA demethylase activity"/>
    <property type="evidence" value="ECO:0007669"/>
    <property type="project" value="UniProtKB-EC"/>
</dbReference>
<proteinExistence type="predicted"/>
<dbReference type="NCBIfam" id="NF011930">
    <property type="entry name" value="PRK15401.1"/>
    <property type="match status" value="1"/>
</dbReference>
<dbReference type="RefSeq" id="WP_422862652.1">
    <property type="nucleotide sequence ID" value="NZ_JAMSKV010000001.1"/>
</dbReference>
<dbReference type="SUPFAM" id="SSF51197">
    <property type="entry name" value="Clavaminate synthase-like"/>
    <property type="match status" value="1"/>
</dbReference>
<dbReference type="PROSITE" id="PS51471">
    <property type="entry name" value="FE2OG_OXY"/>
    <property type="match status" value="1"/>
</dbReference>
<comment type="cofactor">
    <cofactor evidence="1">
        <name>Fe(2+)</name>
        <dbReference type="ChEBI" id="CHEBI:29033"/>
    </cofactor>
</comment>
<dbReference type="Pfam" id="PF13532">
    <property type="entry name" value="2OG-FeII_Oxy_2"/>
    <property type="match status" value="1"/>
</dbReference>
<keyword evidence="4 7" id="KW-0560">Oxidoreductase</keyword>
<dbReference type="PANTHER" id="PTHR16557">
    <property type="entry name" value="ALKYLATED DNA REPAIR PROTEIN ALKB-RELATED"/>
    <property type="match status" value="1"/>
</dbReference>
<dbReference type="PANTHER" id="PTHR16557:SF2">
    <property type="entry name" value="NUCLEIC ACID DIOXYGENASE ALKBH1"/>
    <property type="match status" value="1"/>
</dbReference>
<dbReference type="InterPro" id="IPR004574">
    <property type="entry name" value="Alkb"/>
</dbReference>
<name>A0ABT1W2X8_9PROT</name>
<evidence type="ECO:0000313" key="7">
    <source>
        <dbReference type="EMBL" id="MCQ8277214.1"/>
    </source>
</evidence>
<keyword evidence="2" id="KW-0479">Metal-binding</keyword>
<keyword evidence="5" id="KW-0408">Iron</keyword>
<evidence type="ECO:0000256" key="5">
    <source>
        <dbReference type="ARBA" id="ARBA00023004"/>
    </source>
</evidence>
<dbReference type="Proteomes" id="UP001524587">
    <property type="component" value="Unassembled WGS sequence"/>
</dbReference>
<evidence type="ECO:0000256" key="4">
    <source>
        <dbReference type="ARBA" id="ARBA00023002"/>
    </source>
</evidence>
<dbReference type="EC" id="1.14.11.33" evidence="7"/>
<dbReference type="InterPro" id="IPR037151">
    <property type="entry name" value="AlkB-like_sf"/>
</dbReference>
<keyword evidence="8" id="KW-1185">Reference proteome</keyword>
<evidence type="ECO:0000256" key="3">
    <source>
        <dbReference type="ARBA" id="ARBA00022964"/>
    </source>
</evidence>
<accession>A0ABT1W2X8</accession>
<sequence length="217" mass="22873">MDLFDALTPDETPVPPAPGAVLLPGFARADADALIADAGSIAMRAAFRHLGTPGGAVMSVAMTNAGSLGWHSDRSGYRYVAADPLTGLPWPPIPATFLRIAASAAEAGGFPQFAPECVLINRYEPGARLSLHQDRDEGDLDAPIVSVSLGLPAVFLFGGLRRDDPVRRFRLSHGDVAVWGGPARLAFHGIAPLKPGIHPATGACRLNLTFRRVSRLP</sequence>
<protein>
    <submittedName>
        <fullName evidence="7">DNA oxidative demethylase AlkB</fullName>
        <ecNumber evidence="7">1.14.11.33</ecNumber>
    </submittedName>
</protein>
<reference evidence="7 8" key="1">
    <citation type="submission" date="2022-06" db="EMBL/GenBank/DDBJ databases">
        <title>Endosaccharibacter gen. nov., sp. nov., endophytic bacteria isolated from sugarcane.</title>
        <authorList>
            <person name="Pitiwittayakul N."/>
            <person name="Yukphan P."/>
            <person name="Charoenyingcharoen P."/>
            <person name="Tanasupawat S."/>
        </authorList>
    </citation>
    <scope>NUCLEOTIDE SEQUENCE [LARGE SCALE GENOMIC DNA]</scope>
    <source>
        <strain evidence="7 8">KSS8</strain>
    </source>
</reference>
<keyword evidence="3" id="KW-0223">Dioxygenase</keyword>